<organism evidence="4 5">
    <name type="scientific">Phialemonium thermophilum</name>
    <dbReference type="NCBI Taxonomy" id="223376"/>
    <lineage>
        <taxon>Eukaryota</taxon>
        <taxon>Fungi</taxon>
        <taxon>Dikarya</taxon>
        <taxon>Ascomycota</taxon>
        <taxon>Pezizomycotina</taxon>
        <taxon>Sordariomycetes</taxon>
        <taxon>Sordariomycetidae</taxon>
        <taxon>Cephalothecales</taxon>
        <taxon>Cephalothecaceae</taxon>
        <taxon>Phialemonium</taxon>
    </lineage>
</organism>
<dbReference type="InterPro" id="IPR056124">
    <property type="entry name" value="DUF7707"/>
</dbReference>
<feature type="region of interest" description="Disordered" evidence="1">
    <location>
        <begin position="117"/>
        <end position="162"/>
    </location>
</feature>
<name>A0ABR3XUE6_9PEZI</name>
<gene>
    <name evidence="4" type="ORF">VTK73DRAFT_7157</name>
</gene>
<evidence type="ECO:0000313" key="4">
    <source>
        <dbReference type="EMBL" id="KAL1879320.1"/>
    </source>
</evidence>
<feature type="domain" description="DUF7707" evidence="3">
    <location>
        <begin position="22"/>
        <end position="123"/>
    </location>
</feature>
<comment type="caution">
    <text evidence="4">The sequence shown here is derived from an EMBL/GenBank/DDBJ whole genome shotgun (WGS) entry which is preliminary data.</text>
</comment>
<feature type="signal peptide" evidence="2">
    <location>
        <begin position="1"/>
        <end position="19"/>
    </location>
</feature>
<dbReference type="Pfam" id="PF24808">
    <property type="entry name" value="DUF7707"/>
    <property type="match status" value="1"/>
</dbReference>
<sequence length="193" mass="20060">MLSLKTALLTLAGAAIVSADYVIDPNSVSKSTRTAWCSSELSTCPIICQQIPPGTTLTNTCDPDSLTYGCVCGNGLQPNVSEYTLTLPYFVCTEWGNQCVKDCGDDGSCASSCRQDHPCGALSPQRENKTTSTASSTPSATNSNQVFTNGLDGGSSPTSKPKDNAGSGLFELGNGYGFLVMGASFFAGFAMML</sequence>
<keyword evidence="2" id="KW-0732">Signal</keyword>
<feature type="chain" id="PRO_5045752703" description="DUF7707 domain-containing protein" evidence="2">
    <location>
        <begin position="20"/>
        <end position="193"/>
    </location>
</feature>
<evidence type="ECO:0000259" key="3">
    <source>
        <dbReference type="Pfam" id="PF24808"/>
    </source>
</evidence>
<feature type="compositionally biased region" description="Low complexity" evidence="1">
    <location>
        <begin position="130"/>
        <end position="144"/>
    </location>
</feature>
<evidence type="ECO:0000313" key="5">
    <source>
        <dbReference type="Proteomes" id="UP001586593"/>
    </source>
</evidence>
<dbReference type="PANTHER" id="PTHR38118:SF2">
    <property type="entry name" value="CDP-ALCOHOL PHOSPHATIDYLTRANSFERASE PROTEIN"/>
    <property type="match status" value="1"/>
</dbReference>
<proteinExistence type="predicted"/>
<protein>
    <recommendedName>
        <fullName evidence="3">DUF7707 domain-containing protein</fullName>
    </recommendedName>
</protein>
<evidence type="ECO:0000256" key="2">
    <source>
        <dbReference type="SAM" id="SignalP"/>
    </source>
</evidence>
<accession>A0ABR3XUE6</accession>
<dbReference type="EMBL" id="JAZHXJ010000044">
    <property type="protein sequence ID" value="KAL1879320.1"/>
    <property type="molecule type" value="Genomic_DNA"/>
</dbReference>
<reference evidence="4 5" key="1">
    <citation type="journal article" date="2024" name="Commun. Biol.">
        <title>Comparative genomic analysis of thermophilic fungi reveals convergent evolutionary adaptations and gene losses.</title>
        <authorList>
            <person name="Steindorff A.S."/>
            <person name="Aguilar-Pontes M.V."/>
            <person name="Robinson A.J."/>
            <person name="Andreopoulos B."/>
            <person name="LaButti K."/>
            <person name="Kuo A."/>
            <person name="Mondo S."/>
            <person name="Riley R."/>
            <person name="Otillar R."/>
            <person name="Haridas S."/>
            <person name="Lipzen A."/>
            <person name="Grimwood J."/>
            <person name="Schmutz J."/>
            <person name="Clum A."/>
            <person name="Reid I.D."/>
            <person name="Moisan M.C."/>
            <person name="Butler G."/>
            <person name="Nguyen T.T.M."/>
            <person name="Dewar K."/>
            <person name="Conant G."/>
            <person name="Drula E."/>
            <person name="Henrissat B."/>
            <person name="Hansel C."/>
            <person name="Singer S."/>
            <person name="Hutchinson M.I."/>
            <person name="de Vries R.P."/>
            <person name="Natvig D.O."/>
            <person name="Powell A.J."/>
            <person name="Tsang A."/>
            <person name="Grigoriev I.V."/>
        </authorList>
    </citation>
    <scope>NUCLEOTIDE SEQUENCE [LARGE SCALE GENOMIC DNA]</scope>
    <source>
        <strain evidence="4 5">ATCC 24622</strain>
    </source>
</reference>
<keyword evidence="5" id="KW-1185">Reference proteome</keyword>
<dbReference type="PANTHER" id="PTHR38118">
    <property type="entry name" value="ANCHORED CELL WALL PROTEIN 11-RELATED"/>
    <property type="match status" value="1"/>
</dbReference>
<evidence type="ECO:0000256" key="1">
    <source>
        <dbReference type="SAM" id="MobiDB-lite"/>
    </source>
</evidence>
<dbReference type="Proteomes" id="UP001586593">
    <property type="component" value="Unassembled WGS sequence"/>
</dbReference>